<dbReference type="InterPro" id="IPR050143">
    <property type="entry name" value="TRIM/RBCC"/>
</dbReference>
<dbReference type="InterPro" id="IPR013083">
    <property type="entry name" value="Znf_RING/FYVE/PHD"/>
</dbReference>
<organism evidence="9 10">
    <name type="scientific">Neogobius melanostomus</name>
    <name type="common">round goby</name>
    <dbReference type="NCBI Taxonomy" id="47308"/>
    <lineage>
        <taxon>Eukaryota</taxon>
        <taxon>Metazoa</taxon>
        <taxon>Chordata</taxon>
        <taxon>Craniata</taxon>
        <taxon>Vertebrata</taxon>
        <taxon>Euteleostomi</taxon>
        <taxon>Actinopterygii</taxon>
        <taxon>Neopterygii</taxon>
        <taxon>Teleostei</taxon>
        <taxon>Neoteleostei</taxon>
        <taxon>Acanthomorphata</taxon>
        <taxon>Gobiaria</taxon>
        <taxon>Gobiiformes</taxon>
        <taxon>Gobioidei</taxon>
        <taxon>Gobiidae</taxon>
        <taxon>Benthophilinae</taxon>
        <taxon>Neogobiini</taxon>
        <taxon>Neogobius</taxon>
    </lineage>
</organism>
<dbReference type="PROSITE" id="PS50119">
    <property type="entry name" value="ZF_BBOX"/>
    <property type="match status" value="1"/>
</dbReference>
<dbReference type="SUPFAM" id="SSF57850">
    <property type="entry name" value="RING/U-box"/>
    <property type="match status" value="1"/>
</dbReference>
<evidence type="ECO:0000313" key="10">
    <source>
        <dbReference type="Proteomes" id="UP000694523"/>
    </source>
</evidence>
<dbReference type="SMART" id="SM00184">
    <property type="entry name" value="RING"/>
    <property type="match status" value="1"/>
</dbReference>
<dbReference type="InterPro" id="IPR003879">
    <property type="entry name" value="Butyrophylin_SPRY"/>
</dbReference>
<sequence>MPHPTLTTTILLEDYLTCAICMDTFKEPLTLGCNHSFCSGCLHNCWDQNNTRNCPICRRKSSRENPVVNFALKELCLTFTEKREVQAGVCSSHPEVPALFCKDEARAVCPVCEFSLHSQHTVVPLAQARRDLQKELQTQLHALKKQRGEVQSLEQAYMDIQQHSEGQADVCERHIRAEFDRFHRFLEEEEELRLTTLREEQSRQSQAVGHELGRVRERLASLDQSIQELKTQLQRKTVDFVLSYKPVQRPTFQPLPQVGPGLLLNQAKLLSNLSFKVWKEMKRIVQFSPVVLDPNTAHPGLSLSNELASVRQADSRHQLPDNPERFNKHVFVLASEGFSTDTHLWDVEVGDHPHWIVGVAKESVGRKGDILPKPENGFWCLFFHNDKYFTVNKTLNIKRRPQMIRVQLDCLIGTVSFFDPSDMSLIHIYKETFTEKLYPIFSAGSTDAECRSKDIRVLPIFEST</sequence>
<dbReference type="InterPro" id="IPR013320">
    <property type="entry name" value="ConA-like_dom_sf"/>
</dbReference>
<protein>
    <recommendedName>
        <fullName evidence="11">Zinc-binding protein A33-like</fullName>
    </recommendedName>
</protein>
<dbReference type="PANTHER" id="PTHR24103">
    <property type="entry name" value="E3 UBIQUITIN-PROTEIN LIGASE TRIM"/>
    <property type="match status" value="1"/>
</dbReference>
<feature type="domain" description="RING-type" evidence="6">
    <location>
        <begin position="18"/>
        <end position="58"/>
    </location>
</feature>
<feature type="coiled-coil region" evidence="5">
    <location>
        <begin position="212"/>
        <end position="239"/>
    </location>
</feature>
<evidence type="ECO:0008006" key="11">
    <source>
        <dbReference type="Google" id="ProtNLM"/>
    </source>
</evidence>
<name>A0A8C6WZV3_9GOBI</name>
<keyword evidence="10" id="KW-1185">Reference proteome</keyword>
<dbReference type="Pfam" id="PF00622">
    <property type="entry name" value="SPRY"/>
    <property type="match status" value="1"/>
</dbReference>
<dbReference type="SMART" id="SM00449">
    <property type="entry name" value="SPRY"/>
    <property type="match status" value="1"/>
</dbReference>
<reference evidence="9" key="1">
    <citation type="submission" date="2025-08" db="UniProtKB">
        <authorList>
            <consortium name="Ensembl"/>
        </authorList>
    </citation>
    <scope>IDENTIFICATION</scope>
</reference>
<evidence type="ECO:0000259" key="6">
    <source>
        <dbReference type="PROSITE" id="PS50089"/>
    </source>
</evidence>
<feature type="coiled-coil region" evidence="5">
    <location>
        <begin position="129"/>
        <end position="163"/>
    </location>
</feature>
<dbReference type="InterPro" id="IPR017907">
    <property type="entry name" value="Znf_RING_CS"/>
</dbReference>
<dbReference type="SUPFAM" id="SSF57845">
    <property type="entry name" value="B-box zinc-binding domain"/>
    <property type="match status" value="1"/>
</dbReference>
<dbReference type="InterPro" id="IPR003877">
    <property type="entry name" value="SPRY_dom"/>
</dbReference>
<evidence type="ECO:0000256" key="1">
    <source>
        <dbReference type="ARBA" id="ARBA00022723"/>
    </source>
</evidence>
<dbReference type="InterPro" id="IPR001841">
    <property type="entry name" value="Znf_RING"/>
</dbReference>
<keyword evidence="1" id="KW-0479">Metal-binding</keyword>
<dbReference type="GO" id="GO:0008270">
    <property type="term" value="F:zinc ion binding"/>
    <property type="evidence" value="ECO:0007669"/>
    <property type="project" value="UniProtKB-KW"/>
</dbReference>
<evidence type="ECO:0000313" key="9">
    <source>
        <dbReference type="Ensembl" id="ENSNMLP00000043740.1"/>
    </source>
</evidence>
<dbReference type="SMART" id="SM00336">
    <property type="entry name" value="BBOX"/>
    <property type="match status" value="1"/>
</dbReference>
<dbReference type="InterPro" id="IPR000315">
    <property type="entry name" value="Znf_B-box"/>
</dbReference>
<dbReference type="Proteomes" id="UP000694523">
    <property type="component" value="Unplaced"/>
</dbReference>
<evidence type="ECO:0000256" key="5">
    <source>
        <dbReference type="SAM" id="Coils"/>
    </source>
</evidence>
<accession>A0A8C6WZV3</accession>
<dbReference type="InterPro" id="IPR043136">
    <property type="entry name" value="B30.2/SPRY_sf"/>
</dbReference>
<feature type="domain" description="B box-type" evidence="7">
    <location>
        <begin position="85"/>
        <end position="125"/>
    </location>
</feature>
<feature type="domain" description="B30.2/SPRY" evidence="8">
    <location>
        <begin position="270"/>
        <end position="460"/>
    </location>
</feature>
<keyword evidence="2 4" id="KW-0863">Zinc-finger</keyword>
<dbReference type="PROSITE" id="PS50089">
    <property type="entry name" value="ZF_RING_2"/>
    <property type="match status" value="1"/>
</dbReference>
<evidence type="ECO:0000256" key="3">
    <source>
        <dbReference type="ARBA" id="ARBA00022833"/>
    </source>
</evidence>
<dbReference type="InterPro" id="IPR001870">
    <property type="entry name" value="B30.2/SPRY"/>
</dbReference>
<evidence type="ECO:0000259" key="8">
    <source>
        <dbReference type="PROSITE" id="PS50188"/>
    </source>
</evidence>
<dbReference type="SUPFAM" id="SSF49899">
    <property type="entry name" value="Concanavalin A-like lectins/glucanases"/>
    <property type="match status" value="1"/>
</dbReference>
<dbReference type="SMART" id="SM00589">
    <property type="entry name" value="PRY"/>
    <property type="match status" value="1"/>
</dbReference>
<dbReference type="Pfam" id="PF13765">
    <property type="entry name" value="PRY"/>
    <property type="match status" value="1"/>
</dbReference>
<dbReference type="Gene3D" id="3.30.160.60">
    <property type="entry name" value="Classic Zinc Finger"/>
    <property type="match status" value="1"/>
</dbReference>
<evidence type="ECO:0000256" key="4">
    <source>
        <dbReference type="PROSITE-ProRule" id="PRU00024"/>
    </source>
</evidence>
<dbReference type="FunFam" id="2.60.120.920:FF:000004">
    <property type="entry name" value="Butyrophilin subfamily 1 member A1"/>
    <property type="match status" value="1"/>
</dbReference>
<dbReference type="Ensembl" id="ENSNMLT00000048546.1">
    <property type="protein sequence ID" value="ENSNMLP00000043740.1"/>
    <property type="gene ID" value="ENSNMLG00000026505.1"/>
</dbReference>
<dbReference type="Pfam" id="PF13445">
    <property type="entry name" value="zf-RING_UBOX"/>
    <property type="match status" value="1"/>
</dbReference>
<dbReference type="Pfam" id="PF00643">
    <property type="entry name" value="zf-B_box"/>
    <property type="match status" value="1"/>
</dbReference>
<dbReference type="InterPro" id="IPR027370">
    <property type="entry name" value="Znf-RING_euk"/>
</dbReference>
<proteinExistence type="predicted"/>
<evidence type="ECO:0000256" key="2">
    <source>
        <dbReference type="ARBA" id="ARBA00022771"/>
    </source>
</evidence>
<dbReference type="PROSITE" id="PS50188">
    <property type="entry name" value="B302_SPRY"/>
    <property type="match status" value="1"/>
</dbReference>
<reference evidence="9" key="2">
    <citation type="submission" date="2025-09" db="UniProtKB">
        <authorList>
            <consortium name="Ensembl"/>
        </authorList>
    </citation>
    <scope>IDENTIFICATION</scope>
</reference>
<dbReference type="InterPro" id="IPR006574">
    <property type="entry name" value="PRY"/>
</dbReference>
<dbReference type="CDD" id="cd12893">
    <property type="entry name" value="SPRY_PRY_TRIM35"/>
    <property type="match status" value="1"/>
</dbReference>
<evidence type="ECO:0000259" key="7">
    <source>
        <dbReference type="PROSITE" id="PS50119"/>
    </source>
</evidence>
<dbReference type="PROSITE" id="PS00518">
    <property type="entry name" value="ZF_RING_1"/>
    <property type="match status" value="1"/>
</dbReference>
<dbReference type="AlphaFoldDB" id="A0A8C6WZV3"/>
<dbReference type="Gene3D" id="2.60.120.920">
    <property type="match status" value="1"/>
</dbReference>
<dbReference type="PRINTS" id="PR01407">
    <property type="entry name" value="BUTYPHLNCDUF"/>
</dbReference>
<dbReference type="Gene3D" id="3.30.40.10">
    <property type="entry name" value="Zinc/RING finger domain, C3HC4 (zinc finger)"/>
    <property type="match status" value="1"/>
</dbReference>
<keyword evidence="5" id="KW-0175">Coiled coil</keyword>
<keyword evidence="3" id="KW-0862">Zinc</keyword>